<evidence type="ECO:0000259" key="2">
    <source>
        <dbReference type="Pfam" id="PF11716"/>
    </source>
</evidence>
<gene>
    <name evidence="3" type="ORF">GCM10018785_19820</name>
</gene>
<dbReference type="InterPro" id="IPR010872">
    <property type="entry name" value="MDMPI_C-term_domain"/>
</dbReference>
<keyword evidence="4" id="KW-1185">Reference proteome</keyword>
<reference evidence="3" key="1">
    <citation type="journal article" date="2014" name="Int. J. Syst. Evol. Microbiol.">
        <title>Complete genome sequence of Corynebacterium casei LMG S-19264T (=DSM 44701T), isolated from a smear-ripened cheese.</title>
        <authorList>
            <consortium name="US DOE Joint Genome Institute (JGI-PGF)"/>
            <person name="Walter F."/>
            <person name="Albersmeier A."/>
            <person name="Kalinowski J."/>
            <person name="Ruckert C."/>
        </authorList>
    </citation>
    <scope>NUCLEOTIDE SEQUENCE</scope>
    <source>
        <strain evidence="3">JCM 4784</strain>
    </source>
</reference>
<dbReference type="Pfam" id="PF11716">
    <property type="entry name" value="MDMPI_N"/>
    <property type="match status" value="1"/>
</dbReference>
<organism evidence="3 4">
    <name type="scientific">Streptomyces longispororuber</name>
    <dbReference type="NCBI Taxonomy" id="68230"/>
    <lineage>
        <taxon>Bacteria</taxon>
        <taxon>Bacillati</taxon>
        <taxon>Actinomycetota</taxon>
        <taxon>Actinomycetes</taxon>
        <taxon>Kitasatosporales</taxon>
        <taxon>Streptomycetaceae</taxon>
        <taxon>Streptomyces</taxon>
    </lineage>
</organism>
<evidence type="ECO:0000313" key="3">
    <source>
        <dbReference type="EMBL" id="GHE50207.1"/>
    </source>
</evidence>
<dbReference type="SUPFAM" id="SSF109854">
    <property type="entry name" value="DinB/YfiT-like putative metalloenzymes"/>
    <property type="match status" value="1"/>
</dbReference>
<dbReference type="PANTHER" id="PTHR40758:SF1">
    <property type="entry name" value="CONSERVED PROTEIN"/>
    <property type="match status" value="1"/>
</dbReference>
<dbReference type="EMBL" id="BNBT01000020">
    <property type="protein sequence ID" value="GHE50207.1"/>
    <property type="molecule type" value="Genomic_DNA"/>
</dbReference>
<evidence type="ECO:0008006" key="5">
    <source>
        <dbReference type="Google" id="ProtNLM"/>
    </source>
</evidence>
<dbReference type="Proteomes" id="UP000608024">
    <property type="component" value="Unassembled WGS sequence"/>
</dbReference>
<dbReference type="GO" id="GO:0046872">
    <property type="term" value="F:metal ion binding"/>
    <property type="evidence" value="ECO:0007669"/>
    <property type="project" value="InterPro"/>
</dbReference>
<dbReference type="PANTHER" id="PTHR40758">
    <property type="entry name" value="CONSERVED PROTEIN"/>
    <property type="match status" value="1"/>
</dbReference>
<sequence>MPARARGPVIYREAMSHVTLERYASEIVAQADQLRKHVTAADLAAPVPTCPGWSLGNLLRHVGGAHRWAERVVRTRSAGPVSHDQVDDVAGDDTADAAALGDWVAEGAALLAGTLRAAGPEAAVWTPAPGGTPVFWARRMLFEVVLHRADAVAAVGGTYVLDPGTAQAGVDEWMEFTVLPQVYESPEHLRALLGPGRTVHFHATDVEPGAGEWLVDLTGDAITTRRAHEKAAVAVRGPAAALLLLLYGREAVPAEGAEVIGDRALLEQWRETVSYWLRK</sequence>
<accession>A0A919DIB7</accession>
<feature type="domain" description="Mycothiol-dependent maleylpyruvate isomerase metal-binding" evidence="2">
    <location>
        <begin position="26"/>
        <end position="151"/>
    </location>
</feature>
<reference evidence="3" key="2">
    <citation type="submission" date="2020-09" db="EMBL/GenBank/DDBJ databases">
        <authorList>
            <person name="Sun Q."/>
            <person name="Ohkuma M."/>
        </authorList>
    </citation>
    <scope>NUCLEOTIDE SEQUENCE</scope>
    <source>
        <strain evidence="3">JCM 4784</strain>
    </source>
</reference>
<proteinExistence type="predicted"/>
<dbReference type="GO" id="GO:0005886">
    <property type="term" value="C:plasma membrane"/>
    <property type="evidence" value="ECO:0007669"/>
    <property type="project" value="TreeGrafter"/>
</dbReference>
<dbReference type="InterPro" id="IPR024344">
    <property type="entry name" value="MDMPI_metal-binding"/>
</dbReference>
<name>A0A919DIB7_9ACTN</name>
<dbReference type="NCBIfam" id="TIGR03083">
    <property type="entry name" value="maleylpyruvate isomerase family mycothiol-dependent enzyme"/>
    <property type="match status" value="1"/>
</dbReference>
<protein>
    <recommendedName>
        <fullName evidence="5">Maleylpyruvate isomerase family mycothiol-dependent enzyme</fullName>
    </recommendedName>
</protein>
<comment type="caution">
    <text evidence="3">The sequence shown here is derived from an EMBL/GenBank/DDBJ whole genome shotgun (WGS) entry which is preliminary data.</text>
</comment>
<dbReference type="InterPro" id="IPR034660">
    <property type="entry name" value="DinB/YfiT-like"/>
</dbReference>
<dbReference type="Pfam" id="PF07398">
    <property type="entry name" value="MDMPI_C"/>
    <property type="match status" value="1"/>
</dbReference>
<evidence type="ECO:0000259" key="1">
    <source>
        <dbReference type="Pfam" id="PF07398"/>
    </source>
</evidence>
<evidence type="ECO:0000313" key="4">
    <source>
        <dbReference type="Proteomes" id="UP000608024"/>
    </source>
</evidence>
<dbReference type="AlphaFoldDB" id="A0A919DIB7"/>
<feature type="domain" description="MDMPI C-terminal" evidence="1">
    <location>
        <begin position="166"/>
        <end position="267"/>
    </location>
</feature>
<dbReference type="InterPro" id="IPR017517">
    <property type="entry name" value="Maleyloyr_isom"/>
</dbReference>